<dbReference type="PANTHER" id="PTHR45865:SF1">
    <property type="entry name" value="E3 UBIQUITIN-PROTEIN LIGASE SHPRH"/>
    <property type="match status" value="1"/>
</dbReference>
<gene>
    <name evidence="12" type="ORF">GOP47_0005734</name>
</gene>
<dbReference type="PANTHER" id="PTHR45865">
    <property type="entry name" value="E3 UBIQUITIN-PROTEIN LIGASE SHPRH FAMILY MEMBER"/>
    <property type="match status" value="1"/>
</dbReference>
<accession>A0A9D4V6A5</accession>
<dbReference type="PROSITE" id="PS00518">
    <property type="entry name" value="ZF_RING_1"/>
    <property type="match status" value="1"/>
</dbReference>
<dbReference type="Pfam" id="PF21325">
    <property type="entry name" value="SHPRH_helical-1st"/>
    <property type="match status" value="1"/>
</dbReference>
<protein>
    <recommendedName>
        <fullName evidence="14">E3 ubiquitin-protein ligase SHPRH</fullName>
    </recommendedName>
</protein>
<dbReference type="GO" id="GO:0005524">
    <property type="term" value="F:ATP binding"/>
    <property type="evidence" value="ECO:0007669"/>
    <property type="project" value="InterPro"/>
</dbReference>
<evidence type="ECO:0000256" key="3">
    <source>
        <dbReference type="ARBA" id="ARBA00022723"/>
    </source>
</evidence>
<dbReference type="CDD" id="cd18793">
    <property type="entry name" value="SF2_C_SNF"/>
    <property type="match status" value="1"/>
</dbReference>
<feature type="region of interest" description="Disordered" evidence="8">
    <location>
        <begin position="1703"/>
        <end position="1722"/>
    </location>
</feature>
<keyword evidence="2" id="KW-0934">Plastid</keyword>
<evidence type="ECO:0000256" key="8">
    <source>
        <dbReference type="SAM" id="MobiDB-lite"/>
    </source>
</evidence>
<dbReference type="OrthoDB" id="423559at2759"/>
<comment type="similarity">
    <text evidence="1">Belongs to the SNF2/RAD54 helicase family. RAD16 subfamily.</text>
</comment>
<dbReference type="InterPro" id="IPR027370">
    <property type="entry name" value="Znf-RING_euk"/>
</dbReference>
<keyword evidence="2" id="KW-0150">Chloroplast</keyword>
<evidence type="ECO:0000256" key="7">
    <source>
        <dbReference type="PROSITE-ProRule" id="PRU00175"/>
    </source>
</evidence>
<dbReference type="InterPro" id="IPR027417">
    <property type="entry name" value="P-loop_NTPase"/>
</dbReference>
<evidence type="ECO:0000256" key="6">
    <source>
        <dbReference type="ARBA" id="ARBA00022833"/>
    </source>
</evidence>
<dbReference type="PROSITE" id="PS51192">
    <property type="entry name" value="HELICASE_ATP_BIND_1"/>
    <property type="match status" value="1"/>
</dbReference>
<dbReference type="InterPro" id="IPR011011">
    <property type="entry name" value="Znf_FYVE_PHD"/>
</dbReference>
<evidence type="ECO:0000256" key="2">
    <source>
        <dbReference type="ARBA" id="ARBA00022528"/>
    </source>
</evidence>
<dbReference type="InterPro" id="IPR014001">
    <property type="entry name" value="Helicase_ATP-bd"/>
</dbReference>
<dbReference type="SMART" id="SM00249">
    <property type="entry name" value="PHD"/>
    <property type="match status" value="2"/>
</dbReference>
<dbReference type="SUPFAM" id="SSF57903">
    <property type="entry name" value="FYVE/PHD zinc finger"/>
    <property type="match status" value="1"/>
</dbReference>
<dbReference type="Pfam" id="PF00176">
    <property type="entry name" value="SNF2-rel_dom"/>
    <property type="match status" value="1"/>
</dbReference>
<evidence type="ECO:0000259" key="11">
    <source>
        <dbReference type="PROSITE" id="PS51194"/>
    </source>
</evidence>
<dbReference type="InterPro" id="IPR013083">
    <property type="entry name" value="Znf_RING/FYVE/PHD"/>
</dbReference>
<keyword evidence="4 7" id="KW-0863">Zinc-finger</keyword>
<keyword evidence="6" id="KW-0862">Zinc</keyword>
<dbReference type="InterPro" id="IPR052583">
    <property type="entry name" value="ATP-helicase/E3_Ub-Ligase"/>
</dbReference>
<reference evidence="12 13" key="1">
    <citation type="submission" date="2021-01" db="EMBL/GenBank/DDBJ databases">
        <title>Adiantum capillus-veneris genome.</title>
        <authorList>
            <person name="Fang Y."/>
            <person name="Liao Q."/>
        </authorList>
    </citation>
    <scope>NUCLEOTIDE SEQUENCE [LARGE SCALE GENOMIC DNA]</scope>
    <source>
        <strain evidence="12">H3</strain>
        <tissue evidence="12">Leaf</tissue>
    </source>
</reference>
<dbReference type="GO" id="GO:0008270">
    <property type="term" value="F:zinc ion binding"/>
    <property type="evidence" value="ECO:0007669"/>
    <property type="project" value="UniProtKB-KW"/>
</dbReference>
<feature type="domain" description="Helicase ATP-binding" evidence="10">
    <location>
        <begin position="533"/>
        <end position="696"/>
    </location>
</feature>
<keyword evidence="5" id="KW-0378">Hydrolase</keyword>
<dbReference type="CDD" id="cd18070">
    <property type="entry name" value="DEXQc_SHPRH"/>
    <property type="match status" value="1"/>
</dbReference>
<dbReference type="InterPro" id="IPR038718">
    <property type="entry name" value="SNF2-like_sf"/>
</dbReference>
<dbReference type="InterPro" id="IPR001841">
    <property type="entry name" value="Znf_RING"/>
</dbReference>
<dbReference type="Proteomes" id="UP000886520">
    <property type="component" value="Chromosome 5"/>
</dbReference>
<proteinExistence type="inferred from homology"/>
<dbReference type="InterPro" id="IPR049730">
    <property type="entry name" value="SNF2/RAD54-like_C"/>
</dbReference>
<sequence>MAKKKQSLPKRAKGSFSQAADAIKGIGDVFADATTTETAMLKIEPGSKDASNGVILYSPLKGSDFVVDFAEISLQAAIYQALISAACVKEVIQSEALLARLFLSNSGRDSMMGLRELSIQDVRLEVLQQGCNTPGGLIANADTLPDSKVIISGYLDCSDETITAFTYLFKAGYISVRPLIRVDEKQYVDNPEIVCRLVIGVTQKSFDGCNGLLDGAKSLWSRSMLKVMRWLRPELHTDEAIYGLSENKPTGRSSVLVETDGQETEGRSQQTFDPTLLYEALRPDHGLCALDRAPPKLLAKLRPYQSRAAQWMVMKEKDLISSVQNDCDSDCRNFKWPFCLEVLSLDGKTLFYYNPFSGALSKIPTNSFANIRGGILADEMGLGKTVELLACIMTNSDRALASQRCEAAERARKELDMKLLKRKRERIACPCGACDDDHAGIWVQCDVCDVWQHASCVGFGTEYESVQFFEYQMAIRKRQAKVSNSSSAKRREFTADESISVKKEIYTIRKDFVCGDCASLIGSVEVEGVSNATLIVCPSSILGQWQEEIARHTEKGALKVIVYEGFQKGPGLQSGGEVTRTKYGKIVGAHELAMADIVLTTYNTLQADLSHDTEGEGNQPRSMRYVKRYPVVPTPLTRMTWRRVCLDEAQMVENSNARATEMAKRLNAEIRWCITGTPIQKSLDDLHGLLSFLDLQPFCDYFWWARVLREPYEKNGAGAMNFVHNYLKTIFWRSSKADVSHELGLPPQEDLLTWLTFSPVEAHFYRRQHERCATRALEVMRGNITTAKPFKDRMLSPSEVAKIMHPLLSLRQACCHPQVGSSGLRSLQKLPMTMDEVLKVLIDKAMTEGEEAQRNLVGALNGLAALKILEGDPPSAVSLYREALSIIEENGEIFDVDQLQKLHLLHNLQEALTMPYEVASGVQYHPGNQLSRKRPRDETDELLASQKLHRSDSGGSMDSMAINNDYAVACAKKESVYVPGVPRTLRDSLLGQQCQDIRTKYMASFYAKLSASQQDYSNAHSEVCAHMKDLEEMNGATWWLDVLASITKENIEGKELVKKIKNSLSERDSVALSRRGHANASSLALRFNDLKGLQYVLNRELDAIFDCRNKLVEKLSEVDELMKNPSAEDVERAGNCSQCAMSQNGRICAICEADQVYQMYENRLFMLKSTAANVGGIVSLEDAFAAQQRLLSQKRMSTLKMAAGSCGSLRESVQGSCKNEAMDIATIQVARSPSETEVILKLIKSIKKRKMDQDLIAASSKHLELLEAMRKEYSLARLVTASQRMVLLALDELNMAKTRLCLKYPGDEDSNKSGDAFIVYLEEIPQRNAQLTGEKFVALDDLRRAKGQIRYLQGLATTREKSRKVQCSASCQSSTAETLPEENAENTNKRACATGGIMEEICPVCQEHLGTQMMVFPCGHMLCCKCLMTIAEGNGEIASQRERKRIACPTCRYHTPMENIAFIDNGLGETPYSLSINKLQSKESSEEGSIDVDGSYGTKMEAVVRRILWVQASDPSSRFLVFSTWNDVLDVVEHSLSANKVAYVRAKGQRHLNSAICKFKAENEAAKVLLLLIQHGANGLNLTEAQHVILVEPLLNPSAEAQAVNRIHRIGQEHATFVHRFLIKDTVEESIYKLRQQKLNLPNQRASMGRKSNQEVAALTVKDLKMLFKDETDEPSIQTEARDTEPSSSTVNLRELPPSLAAAAAAEARLRQAQNAARSSEA</sequence>
<dbReference type="EMBL" id="JABFUD020000005">
    <property type="protein sequence ID" value="KAI5080255.1"/>
    <property type="molecule type" value="Genomic_DNA"/>
</dbReference>
<dbReference type="Pfam" id="PF13445">
    <property type="entry name" value="zf-RING_UBOX"/>
    <property type="match status" value="1"/>
</dbReference>
<dbReference type="SUPFAM" id="SSF57850">
    <property type="entry name" value="RING/U-box"/>
    <property type="match status" value="1"/>
</dbReference>
<dbReference type="SMART" id="SM00184">
    <property type="entry name" value="RING"/>
    <property type="match status" value="1"/>
</dbReference>
<evidence type="ECO:0000256" key="5">
    <source>
        <dbReference type="ARBA" id="ARBA00022801"/>
    </source>
</evidence>
<evidence type="ECO:0008006" key="14">
    <source>
        <dbReference type="Google" id="ProtNLM"/>
    </source>
</evidence>
<dbReference type="SMART" id="SM00490">
    <property type="entry name" value="HELICc"/>
    <property type="match status" value="1"/>
</dbReference>
<dbReference type="Pfam" id="PF00271">
    <property type="entry name" value="Helicase_C"/>
    <property type="match status" value="1"/>
</dbReference>
<name>A0A9D4V6A5_ADICA</name>
<dbReference type="GO" id="GO:0016787">
    <property type="term" value="F:hydrolase activity"/>
    <property type="evidence" value="ECO:0007669"/>
    <property type="project" value="UniProtKB-KW"/>
</dbReference>
<dbReference type="SMART" id="SM00487">
    <property type="entry name" value="DEXDc"/>
    <property type="match status" value="1"/>
</dbReference>
<feature type="region of interest" description="Disordered" evidence="8">
    <location>
        <begin position="1671"/>
        <end position="1698"/>
    </location>
</feature>
<dbReference type="PROSITE" id="PS51194">
    <property type="entry name" value="HELICASE_CTER"/>
    <property type="match status" value="1"/>
</dbReference>
<evidence type="ECO:0000313" key="12">
    <source>
        <dbReference type="EMBL" id="KAI5080255.1"/>
    </source>
</evidence>
<keyword evidence="13" id="KW-1185">Reference proteome</keyword>
<organism evidence="12 13">
    <name type="scientific">Adiantum capillus-veneris</name>
    <name type="common">Maidenhair fern</name>
    <dbReference type="NCBI Taxonomy" id="13818"/>
    <lineage>
        <taxon>Eukaryota</taxon>
        <taxon>Viridiplantae</taxon>
        <taxon>Streptophyta</taxon>
        <taxon>Embryophyta</taxon>
        <taxon>Tracheophyta</taxon>
        <taxon>Polypodiopsida</taxon>
        <taxon>Polypodiidae</taxon>
        <taxon>Polypodiales</taxon>
        <taxon>Pteridineae</taxon>
        <taxon>Pteridaceae</taxon>
        <taxon>Vittarioideae</taxon>
        <taxon>Adiantum</taxon>
    </lineage>
</organism>
<comment type="caution">
    <text evidence="12">The sequence shown here is derived from an EMBL/GenBank/DDBJ whole genome shotgun (WGS) entry which is preliminary data.</text>
</comment>
<dbReference type="Gene3D" id="3.40.50.300">
    <property type="entry name" value="P-loop containing nucleotide triphosphate hydrolases"/>
    <property type="match status" value="1"/>
</dbReference>
<evidence type="ECO:0000259" key="10">
    <source>
        <dbReference type="PROSITE" id="PS51192"/>
    </source>
</evidence>
<evidence type="ECO:0000313" key="13">
    <source>
        <dbReference type="Proteomes" id="UP000886520"/>
    </source>
</evidence>
<dbReference type="PROSITE" id="PS50089">
    <property type="entry name" value="ZF_RING_2"/>
    <property type="match status" value="1"/>
</dbReference>
<dbReference type="InterPro" id="IPR048686">
    <property type="entry name" value="SHPRH_helical_1st"/>
</dbReference>
<dbReference type="Gene3D" id="3.40.50.10810">
    <property type="entry name" value="Tandem AAA-ATPase domain"/>
    <property type="match status" value="2"/>
</dbReference>
<feature type="domain" description="RING-type" evidence="9">
    <location>
        <begin position="1402"/>
        <end position="1452"/>
    </location>
</feature>
<keyword evidence="3" id="KW-0479">Metal-binding</keyword>
<feature type="domain" description="Helicase C-terminal" evidence="11">
    <location>
        <begin position="1502"/>
        <end position="1665"/>
    </location>
</feature>
<dbReference type="SUPFAM" id="SSF52540">
    <property type="entry name" value="P-loop containing nucleoside triphosphate hydrolases"/>
    <property type="match status" value="2"/>
</dbReference>
<dbReference type="InterPro" id="IPR017907">
    <property type="entry name" value="Znf_RING_CS"/>
</dbReference>
<dbReference type="InterPro" id="IPR001965">
    <property type="entry name" value="Znf_PHD"/>
</dbReference>
<evidence type="ECO:0000256" key="1">
    <source>
        <dbReference type="ARBA" id="ARBA00008438"/>
    </source>
</evidence>
<evidence type="ECO:0000259" key="9">
    <source>
        <dbReference type="PROSITE" id="PS50089"/>
    </source>
</evidence>
<dbReference type="InterPro" id="IPR000330">
    <property type="entry name" value="SNF2_N"/>
</dbReference>
<dbReference type="InterPro" id="IPR001650">
    <property type="entry name" value="Helicase_C-like"/>
</dbReference>
<evidence type="ECO:0000256" key="4">
    <source>
        <dbReference type="ARBA" id="ARBA00022771"/>
    </source>
</evidence>
<dbReference type="Gene3D" id="3.30.40.10">
    <property type="entry name" value="Zinc/RING finger domain, C3HC4 (zinc finger)"/>
    <property type="match status" value="2"/>
</dbReference>